<dbReference type="Pfam" id="PF08667">
    <property type="entry name" value="BetR"/>
    <property type="match status" value="1"/>
</dbReference>
<dbReference type="InterPro" id="IPR013975">
    <property type="entry name" value="Tscrpt_reg_BetR_N"/>
</dbReference>
<gene>
    <name evidence="2" type="ORF">KL86DYS1_10692</name>
</gene>
<protein>
    <recommendedName>
        <fullName evidence="1">Transcription regulator BetR N-terminal domain-containing protein</fullName>
    </recommendedName>
</protein>
<reference evidence="2" key="1">
    <citation type="submission" date="2016-04" db="EMBL/GenBank/DDBJ databases">
        <authorList>
            <person name="Evans L.H."/>
            <person name="Alamgir A."/>
            <person name="Owens N."/>
            <person name="Weber N.D."/>
            <person name="Virtaneva K."/>
            <person name="Barbian K."/>
            <person name="Babar A."/>
            <person name="Rosenke K."/>
        </authorList>
    </citation>
    <scope>NUCLEOTIDE SEQUENCE</scope>
    <source>
        <strain evidence="2">86-1</strain>
    </source>
</reference>
<evidence type="ECO:0000259" key="1">
    <source>
        <dbReference type="Pfam" id="PF08667"/>
    </source>
</evidence>
<dbReference type="RefSeq" id="WP_296938584.1">
    <property type="nucleotide sequence ID" value="NZ_LT599032.1"/>
</dbReference>
<sequence length="321" mass="37723">MTSPEILCNRLLDAIKRKLPKDANMANILTDILFIGKEAAYRRLRGEVSFTLYEAALIARKFQISLDSIINLAPFENLIFELKPQRFYNLRDIDYKMLEEYIDVLKFSKTDPKAEQVFTSNVFPQFPSHKHYLLTKYSSFRWMYLNEKADAIKSFHEMEFPDRLYKLCRDCVNETMNIANTSYIWDSTIFQSIVKEIKYFSNIELINAQDVLLLKNELEELLNFIERITAIGRFENGNKIQIYISDITSDTGYAYLDTEYLHLSMINAFALNYLVALDKRTLDKIKERVQSLKRVSTLISESGEEQRLRFLRAQREIVSTL</sequence>
<feature type="domain" description="Transcription regulator BetR N-terminal" evidence="1">
    <location>
        <begin position="5"/>
        <end position="71"/>
    </location>
</feature>
<dbReference type="AlphaFoldDB" id="A0A212IZV6"/>
<proteinExistence type="predicted"/>
<dbReference type="EMBL" id="FLUM01000001">
    <property type="protein sequence ID" value="SBV92758.1"/>
    <property type="molecule type" value="Genomic_DNA"/>
</dbReference>
<name>A0A212IZV6_9BACT</name>
<accession>A0A212IZV6</accession>
<evidence type="ECO:0000313" key="2">
    <source>
        <dbReference type="EMBL" id="SBV92758.1"/>
    </source>
</evidence>
<organism evidence="2">
    <name type="scientific">uncultured Dysgonomonas sp</name>
    <dbReference type="NCBI Taxonomy" id="206096"/>
    <lineage>
        <taxon>Bacteria</taxon>
        <taxon>Pseudomonadati</taxon>
        <taxon>Bacteroidota</taxon>
        <taxon>Bacteroidia</taxon>
        <taxon>Bacteroidales</taxon>
        <taxon>Dysgonomonadaceae</taxon>
        <taxon>Dysgonomonas</taxon>
        <taxon>environmental samples</taxon>
    </lineage>
</organism>